<keyword evidence="2" id="KW-1185">Reference proteome</keyword>
<dbReference type="Pfam" id="PF11102">
    <property type="entry name" value="YjbF"/>
    <property type="match status" value="1"/>
</dbReference>
<comment type="caution">
    <text evidence="1">The sequence shown here is derived from an EMBL/GenBank/DDBJ whole genome shotgun (WGS) entry which is preliminary data.</text>
</comment>
<dbReference type="EMBL" id="BAABDF010000003">
    <property type="protein sequence ID" value="GAA3859983.1"/>
    <property type="molecule type" value="Genomic_DNA"/>
</dbReference>
<accession>A0ABP7JYT8</accession>
<sequence length="228" mass="24240">MIRTLLATMAVATLLSGCGNDQTAQRTKDTVGELRGMIKARLSGKKPAPQTQPDPRLAIDATLKAIPGVPLQFVLFEKTGSYAISSVYGTNGGVVTWVTADKLSMSFDGPVLTATRGFGNDLMSLEDGGASAIIARRGSGTVQKTYRFLDGLDRTARLPSTCTIKPGARETIANGDIRVSATVVTESCSAGGQKFNNVYWVDASGRMVQSVQWGGPGLGKMVFQRLRY</sequence>
<dbReference type="Proteomes" id="UP001399917">
    <property type="component" value="Unassembled WGS sequence"/>
</dbReference>
<dbReference type="InterPro" id="IPR021308">
    <property type="entry name" value="GfcB"/>
</dbReference>
<organism evidence="1 2">
    <name type="scientific">Celeribacter arenosi</name>
    <dbReference type="NCBI Taxonomy" id="792649"/>
    <lineage>
        <taxon>Bacteria</taxon>
        <taxon>Pseudomonadati</taxon>
        <taxon>Pseudomonadota</taxon>
        <taxon>Alphaproteobacteria</taxon>
        <taxon>Rhodobacterales</taxon>
        <taxon>Roseobacteraceae</taxon>
        <taxon>Celeribacter</taxon>
    </lineage>
</organism>
<dbReference type="PROSITE" id="PS51257">
    <property type="entry name" value="PROKAR_LIPOPROTEIN"/>
    <property type="match status" value="1"/>
</dbReference>
<dbReference type="InterPro" id="IPR023373">
    <property type="entry name" value="YmcC_sf"/>
</dbReference>
<dbReference type="Gene3D" id="2.40.360.10">
    <property type="entry name" value="YmcC-like"/>
    <property type="match status" value="1"/>
</dbReference>
<proteinExistence type="predicted"/>
<evidence type="ECO:0000313" key="1">
    <source>
        <dbReference type="EMBL" id="GAA3859983.1"/>
    </source>
</evidence>
<gene>
    <name evidence="1" type="ORF">GCM10022404_08490</name>
</gene>
<name>A0ABP7JYT8_9RHOB</name>
<reference evidence="2" key="1">
    <citation type="journal article" date="2019" name="Int. J. Syst. Evol. Microbiol.">
        <title>The Global Catalogue of Microorganisms (GCM) 10K type strain sequencing project: providing services to taxonomists for standard genome sequencing and annotation.</title>
        <authorList>
            <consortium name="The Broad Institute Genomics Platform"/>
            <consortium name="The Broad Institute Genome Sequencing Center for Infectious Disease"/>
            <person name="Wu L."/>
            <person name="Ma J."/>
        </authorList>
    </citation>
    <scope>NUCLEOTIDE SEQUENCE [LARGE SCALE GENOMIC DNA]</scope>
    <source>
        <strain evidence="2">JCM 17190</strain>
    </source>
</reference>
<protein>
    <submittedName>
        <fullName evidence="1">YjbF family lipoprotein</fullName>
    </submittedName>
</protein>
<evidence type="ECO:0000313" key="2">
    <source>
        <dbReference type="Proteomes" id="UP001399917"/>
    </source>
</evidence>
<keyword evidence="1" id="KW-0449">Lipoprotein</keyword>
<dbReference type="SUPFAM" id="SSF159270">
    <property type="entry name" value="YmcC-like"/>
    <property type="match status" value="1"/>
</dbReference>